<comment type="caution">
    <text evidence="2">The sequence shown here is derived from an EMBL/GenBank/DDBJ whole genome shotgun (WGS) entry which is preliminary data.</text>
</comment>
<accession>A0A414BW21</accession>
<dbReference type="AlphaFoldDB" id="A0A414BW21"/>
<protein>
    <submittedName>
        <fullName evidence="2">Uncharacterized protein</fullName>
    </submittedName>
</protein>
<dbReference type="Proteomes" id="UP000434916">
    <property type="component" value="Unassembled WGS sequence"/>
</dbReference>
<reference evidence="2 3" key="1">
    <citation type="submission" date="2018-08" db="EMBL/GenBank/DDBJ databases">
        <title>A genome reference for cultivated species of the human gut microbiota.</title>
        <authorList>
            <person name="Zou Y."/>
            <person name="Xue W."/>
            <person name="Luo G."/>
        </authorList>
    </citation>
    <scope>NUCLEOTIDE SEQUENCE [LARGE SCALE GENOMIC DNA]</scope>
    <source>
        <strain evidence="2 3">AM34-17</strain>
    </source>
</reference>
<dbReference type="RefSeq" id="WP_122204643.1">
    <property type="nucleotide sequence ID" value="NZ_JADNKC010000020.1"/>
</dbReference>
<dbReference type="EMBL" id="QSII01000018">
    <property type="protein sequence ID" value="RHC83272.1"/>
    <property type="molecule type" value="Genomic_DNA"/>
</dbReference>
<keyword evidence="4" id="KW-1185">Reference proteome</keyword>
<organism evidence="2 3">
    <name type="scientific">Parabacteroides merdae</name>
    <dbReference type="NCBI Taxonomy" id="46503"/>
    <lineage>
        <taxon>Bacteria</taxon>
        <taxon>Pseudomonadati</taxon>
        <taxon>Bacteroidota</taxon>
        <taxon>Bacteroidia</taxon>
        <taxon>Bacteroidales</taxon>
        <taxon>Tannerellaceae</taxon>
        <taxon>Parabacteroides</taxon>
    </lineage>
</organism>
<gene>
    <name evidence="2" type="ORF">DW828_13055</name>
    <name evidence="1" type="ORF">GMD82_08155</name>
</gene>
<dbReference type="Proteomes" id="UP000286260">
    <property type="component" value="Unassembled WGS sequence"/>
</dbReference>
<evidence type="ECO:0000313" key="3">
    <source>
        <dbReference type="Proteomes" id="UP000286260"/>
    </source>
</evidence>
<evidence type="ECO:0000313" key="4">
    <source>
        <dbReference type="Proteomes" id="UP000434916"/>
    </source>
</evidence>
<evidence type="ECO:0000313" key="2">
    <source>
        <dbReference type="EMBL" id="RHC83272.1"/>
    </source>
</evidence>
<sequence length="303" mass="35002">MNNNLYIDDLNVLGRFGCRVTRGGYNDLLAFPAMKEPERNDWPEEDGIEVDLSDPKLQPREIAISFLSDSNSQASDLIAYLSDKGQHTFRVPSLGREWQLRLADHPVNRVYPSATSFTLKFVEDLPVRPTADVCDPDVWLPESRYKLDGKPIGRYGVYVYESRNALLRNPAAKVNLQRKIASIDGQIYDAEHLVFQPKEVTFKCFLKTIRKDAFWQCWDSFFADLIAPGERRLFVEEIGKSYPCYYKKMSNCKLLTLGEPMVMQFDLTLVFTSFRLFETDYFLATEDDMFIVTEDGLNFIDMK</sequence>
<proteinExistence type="predicted"/>
<dbReference type="EMBL" id="WNCN01000008">
    <property type="protein sequence ID" value="MTU39456.1"/>
    <property type="molecule type" value="Genomic_DNA"/>
</dbReference>
<reference evidence="1 4" key="2">
    <citation type="journal article" date="2019" name="Nat. Med.">
        <title>A library of human gut bacterial isolates paired with longitudinal multiomics data enables mechanistic microbiome research.</title>
        <authorList>
            <person name="Poyet M."/>
            <person name="Groussin M."/>
            <person name="Gibbons S.M."/>
            <person name="Avila-Pacheco J."/>
            <person name="Jiang X."/>
            <person name="Kearney S.M."/>
            <person name="Perrotta A.R."/>
            <person name="Berdy B."/>
            <person name="Zhao S."/>
            <person name="Lieberman T.D."/>
            <person name="Swanson P.K."/>
            <person name="Smith M."/>
            <person name="Roesemann S."/>
            <person name="Alexander J.E."/>
            <person name="Rich S.A."/>
            <person name="Livny J."/>
            <person name="Vlamakis H."/>
            <person name="Clish C."/>
            <person name="Bullock K."/>
            <person name="Deik A."/>
            <person name="Scott J."/>
            <person name="Pierce K.A."/>
            <person name="Xavier R.J."/>
            <person name="Alm E.J."/>
        </authorList>
    </citation>
    <scope>NUCLEOTIDE SEQUENCE [LARGE SCALE GENOMIC DNA]</scope>
    <source>
        <strain evidence="1 4">BIOML-A29</strain>
    </source>
</reference>
<name>A0A414BW21_9BACT</name>
<evidence type="ECO:0000313" key="1">
    <source>
        <dbReference type="EMBL" id="MTU39456.1"/>
    </source>
</evidence>